<proteinExistence type="predicted"/>
<feature type="non-terminal residue" evidence="1">
    <location>
        <position position="1"/>
    </location>
</feature>
<evidence type="ECO:0000313" key="1">
    <source>
        <dbReference type="EMBL" id="GAG18884.1"/>
    </source>
</evidence>
<organism evidence="1">
    <name type="scientific">marine sediment metagenome</name>
    <dbReference type="NCBI Taxonomy" id="412755"/>
    <lineage>
        <taxon>unclassified sequences</taxon>
        <taxon>metagenomes</taxon>
        <taxon>ecological metagenomes</taxon>
    </lineage>
</organism>
<dbReference type="AlphaFoldDB" id="X0VKR4"/>
<dbReference type="EMBL" id="BARS01035469">
    <property type="protein sequence ID" value="GAG18884.1"/>
    <property type="molecule type" value="Genomic_DNA"/>
</dbReference>
<name>X0VKR4_9ZZZZ</name>
<gene>
    <name evidence="1" type="ORF">S01H1_54644</name>
</gene>
<accession>X0VKR4</accession>
<sequence>WAMIGYLTDRLAELDAQTAKLKPRKGRPPKNPHDNIDANRARALWRIAHVIGALTQKSPHDPRRGVKITTRQLIQLAKDVVPASEGLFEPYVTDTTIEQSVSRGRSILEIDDEWRSKVCEKEAGIFPQIT</sequence>
<protein>
    <submittedName>
        <fullName evidence="1">Uncharacterized protein</fullName>
    </submittedName>
</protein>
<comment type="caution">
    <text evidence="1">The sequence shown here is derived from an EMBL/GenBank/DDBJ whole genome shotgun (WGS) entry which is preliminary data.</text>
</comment>
<reference evidence="1" key="1">
    <citation type="journal article" date="2014" name="Front. Microbiol.">
        <title>High frequency of phylogenetically diverse reductive dehalogenase-homologous genes in deep subseafloor sedimentary metagenomes.</title>
        <authorList>
            <person name="Kawai M."/>
            <person name="Futagami T."/>
            <person name="Toyoda A."/>
            <person name="Takaki Y."/>
            <person name="Nishi S."/>
            <person name="Hori S."/>
            <person name="Arai W."/>
            <person name="Tsubouchi T."/>
            <person name="Morono Y."/>
            <person name="Uchiyama I."/>
            <person name="Ito T."/>
            <person name="Fujiyama A."/>
            <person name="Inagaki F."/>
            <person name="Takami H."/>
        </authorList>
    </citation>
    <scope>NUCLEOTIDE SEQUENCE</scope>
    <source>
        <strain evidence="1">Expedition CK06-06</strain>
    </source>
</reference>